<dbReference type="STRING" id="28743.ENSCVAP00000022081"/>
<dbReference type="SMART" id="SM00032">
    <property type="entry name" value="CCP"/>
    <property type="match status" value="1"/>
</dbReference>
<feature type="domain" description="AMOP" evidence="7">
    <location>
        <begin position="280"/>
        <end position="440"/>
    </location>
</feature>
<sequence length="830" mass="92116">MCTRDFKICCSSPKTILSNDLHVLGLTCRRRCGSTLEECSCQETCLSLKNCCSDYNQSCFNVSPYSSSMLGGRALRILGLTLPSDGHLLCRFKGDIEQRGVIDEEGRPYCISPLLLETGWISIDVSTDGTNFDRSGEYLSVYPSKADPSFKVTLVNSTLWQNYGTPNMAGQLRMTWNSSLVGSEKIDVELWGYREVSRTVAGLSAPQAEIRYLYSLGRNIPNTGDFSFLPEPREEFSLWELGNIRITASSKSEGERNLQALWSEGHVLAWHLSQAFRDDSSRWAQKKCLQWDNLEKKLPNFLDELIPCPCTLAQARADTGRFHTDYSCNIETGSVCTYHPGSVHCVRAIQASSNHGSGQQCCYDHSGALVLTGDSVGGSTPDRAHNWGSPPYREPPQVPGYSHWLYDVTSFCYCCLWSDLCHIYLNHRPSSGCRRYQPPRAGVVFGNLHFITFDGLSYTFSGRGEYYLVSSGHRELRVQARTTQLKLKNGTLVNATKLSSVAMKENSSDVIEVRAAGDQLQVLRNQKILPFTDQLWMTLQGVFVFAPCPQNVTVTFSSGAAVEVRLYEGTMIATVLLPVEFSNHTLGLLGQMNSDPSDDLMTQSGKVVSSANSTPEEIFTFGAGWNISKMSSLFTYDSQYLLDSYFFPSSHDTAFVPAFPLPLKPDDPLVADMLLMCLGEGAQFCIHDTLISESLAVGNATLRAHQHHQDLMEALEPVVSCGWLPTPRNGKKNGTNYLQGETLGFTCNEGYILYRSTERTCLAEGKWTGKQPYCITGELRGEGEKCISSACLLPLTFQDYLVFILIYIPVNLSIASLKKSIYTPLCFILG</sequence>
<dbReference type="SMART" id="SM00216">
    <property type="entry name" value="VWD"/>
    <property type="match status" value="1"/>
</dbReference>
<keyword evidence="12" id="KW-1185">Reference proteome</keyword>
<dbReference type="PROSITE" id="PS50958">
    <property type="entry name" value="SMB_2"/>
    <property type="match status" value="1"/>
</dbReference>
<feature type="disulfide bond" evidence="6">
    <location>
        <begin position="747"/>
        <end position="774"/>
    </location>
</feature>
<dbReference type="GeneTree" id="ENSGT00730000110943"/>
<dbReference type="InterPro" id="IPR051495">
    <property type="entry name" value="Epithelial_Barrier/Signaling"/>
</dbReference>
<dbReference type="Proteomes" id="UP000265020">
    <property type="component" value="Unassembled WGS sequence"/>
</dbReference>
<keyword evidence="3" id="KW-1133">Transmembrane helix</keyword>
<evidence type="ECO:0000259" key="8">
    <source>
        <dbReference type="PROSITE" id="PS50923"/>
    </source>
</evidence>
<dbReference type="SUPFAM" id="SSF90188">
    <property type="entry name" value="Somatomedin B domain"/>
    <property type="match status" value="1"/>
</dbReference>
<dbReference type="PROSITE" id="PS00524">
    <property type="entry name" value="SMB_1"/>
    <property type="match status" value="1"/>
</dbReference>
<evidence type="ECO:0000259" key="7">
    <source>
        <dbReference type="PROSITE" id="PS50856"/>
    </source>
</evidence>
<dbReference type="Gene3D" id="4.10.410.20">
    <property type="match status" value="1"/>
</dbReference>
<evidence type="ECO:0000256" key="6">
    <source>
        <dbReference type="PROSITE-ProRule" id="PRU00302"/>
    </source>
</evidence>
<keyword evidence="6" id="KW-0768">Sushi</keyword>
<dbReference type="InterPro" id="IPR035976">
    <property type="entry name" value="Sushi/SCR/CCP_sf"/>
</dbReference>
<dbReference type="PROSITE" id="PS50856">
    <property type="entry name" value="AMOP"/>
    <property type="match status" value="1"/>
</dbReference>
<evidence type="ECO:0000313" key="11">
    <source>
        <dbReference type="Ensembl" id="ENSCVAP00000022081.1"/>
    </source>
</evidence>
<dbReference type="PROSITE" id="PS50923">
    <property type="entry name" value="SUSHI"/>
    <property type="match status" value="1"/>
</dbReference>
<organism evidence="11 12">
    <name type="scientific">Cyprinodon variegatus</name>
    <name type="common">Sheepshead minnow</name>
    <dbReference type="NCBI Taxonomy" id="28743"/>
    <lineage>
        <taxon>Eukaryota</taxon>
        <taxon>Metazoa</taxon>
        <taxon>Chordata</taxon>
        <taxon>Craniata</taxon>
        <taxon>Vertebrata</taxon>
        <taxon>Euteleostomi</taxon>
        <taxon>Actinopterygii</taxon>
        <taxon>Neopterygii</taxon>
        <taxon>Teleostei</taxon>
        <taxon>Neoteleostei</taxon>
        <taxon>Acanthomorphata</taxon>
        <taxon>Ovalentaria</taxon>
        <taxon>Atherinomorphae</taxon>
        <taxon>Cyprinodontiformes</taxon>
        <taxon>Cyprinodontidae</taxon>
        <taxon>Cyprinodon</taxon>
    </lineage>
</organism>
<evidence type="ECO:0000256" key="1">
    <source>
        <dbReference type="ARBA" id="ARBA00004370"/>
    </source>
</evidence>
<dbReference type="OMA" id="EEGHPYC"/>
<dbReference type="InterPro" id="IPR036024">
    <property type="entry name" value="Somatomedin_B-like_dom_sf"/>
</dbReference>
<dbReference type="GO" id="GO:0016020">
    <property type="term" value="C:membrane"/>
    <property type="evidence" value="ECO:0007669"/>
    <property type="project" value="UniProtKB-SubCell"/>
</dbReference>
<dbReference type="AlphaFoldDB" id="A0A3Q2DQJ5"/>
<dbReference type="InterPro" id="IPR000436">
    <property type="entry name" value="Sushi_SCR_CCP_dom"/>
</dbReference>
<evidence type="ECO:0000259" key="9">
    <source>
        <dbReference type="PROSITE" id="PS50958"/>
    </source>
</evidence>
<dbReference type="SMART" id="SM00723">
    <property type="entry name" value="AMOP"/>
    <property type="match status" value="1"/>
</dbReference>
<protein>
    <submittedName>
        <fullName evidence="11">Sushi domain containing 2</fullName>
    </submittedName>
</protein>
<dbReference type="PANTHER" id="PTHR13802:SF63">
    <property type="entry name" value="SUSHI DOMAIN-CONTAINING PROTEIN 2"/>
    <property type="match status" value="1"/>
</dbReference>
<accession>A0A3Q2DQJ5</accession>
<dbReference type="Pfam" id="PF23263">
    <property type="entry name" value="C8-3_MUC4"/>
    <property type="match status" value="1"/>
</dbReference>
<evidence type="ECO:0000256" key="2">
    <source>
        <dbReference type="ARBA" id="ARBA00022692"/>
    </source>
</evidence>
<keyword evidence="5 6" id="KW-1015">Disulfide bond</keyword>
<comment type="caution">
    <text evidence="6">Lacks conserved residue(s) required for the propagation of feature annotation.</text>
</comment>
<proteinExistence type="predicted"/>
<comment type="subcellular location">
    <subcellularLocation>
        <location evidence="1">Membrane</location>
    </subcellularLocation>
</comment>
<evidence type="ECO:0000256" key="4">
    <source>
        <dbReference type="ARBA" id="ARBA00023136"/>
    </source>
</evidence>
<dbReference type="PROSITE" id="PS51233">
    <property type="entry name" value="VWFD"/>
    <property type="match status" value="1"/>
</dbReference>
<keyword evidence="4" id="KW-0472">Membrane</keyword>
<dbReference type="Pfam" id="PF00084">
    <property type="entry name" value="Sushi"/>
    <property type="match status" value="1"/>
</dbReference>
<evidence type="ECO:0000313" key="12">
    <source>
        <dbReference type="Proteomes" id="UP000265020"/>
    </source>
</evidence>
<dbReference type="InterPro" id="IPR005533">
    <property type="entry name" value="AMOP_dom"/>
</dbReference>
<feature type="domain" description="SMB" evidence="9">
    <location>
        <begin position="24"/>
        <end position="63"/>
    </location>
</feature>
<name>A0A3Q2DQJ5_CYPVA</name>
<dbReference type="Pfam" id="PF00094">
    <property type="entry name" value="VWD"/>
    <property type="match status" value="1"/>
</dbReference>
<dbReference type="Pfam" id="PF03782">
    <property type="entry name" value="AMOP"/>
    <property type="match status" value="1"/>
</dbReference>
<dbReference type="SUPFAM" id="SSF57535">
    <property type="entry name" value="Complement control module/SCR domain"/>
    <property type="match status" value="1"/>
</dbReference>
<feature type="domain" description="Sushi" evidence="8">
    <location>
        <begin position="719"/>
        <end position="776"/>
    </location>
</feature>
<dbReference type="InterPro" id="IPR001212">
    <property type="entry name" value="Somatomedin_B_dom"/>
</dbReference>
<reference evidence="11" key="1">
    <citation type="submission" date="2025-08" db="UniProtKB">
        <authorList>
            <consortium name="Ensembl"/>
        </authorList>
    </citation>
    <scope>IDENTIFICATION</scope>
</reference>
<dbReference type="InterPro" id="IPR001846">
    <property type="entry name" value="VWF_type-D"/>
</dbReference>
<evidence type="ECO:0000259" key="10">
    <source>
        <dbReference type="PROSITE" id="PS51233"/>
    </source>
</evidence>
<evidence type="ECO:0000256" key="3">
    <source>
        <dbReference type="ARBA" id="ARBA00022989"/>
    </source>
</evidence>
<dbReference type="InterPro" id="IPR056619">
    <property type="entry name" value="C8-3_MUC4"/>
</dbReference>
<keyword evidence="2" id="KW-0812">Transmembrane</keyword>
<feature type="domain" description="VWFD" evidence="10">
    <location>
        <begin position="440"/>
        <end position="633"/>
    </location>
</feature>
<dbReference type="Ensembl" id="ENSCVAT00000010174.1">
    <property type="protein sequence ID" value="ENSCVAP00000022081.1"/>
    <property type="gene ID" value="ENSCVAG00000004624.1"/>
</dbReference>
<dbReference type="CDD" id="cd00033">
    <property type="entry name" value="CCP"/>
    <property type="match status" value="1"/>
</dbReference>
<reference evidence="11" key="2">
    <citation type="submission" date="2025-09" db="UniProtKB">
        <authorList>
            <consortium name="Ensembl"/>
        </authorList>
    </citation>
    <scope>IDENTIFICATION</scope>
</reference>
<dbReference type="PANTHER" id="PTHR13802">
    <property type="entry name" value="MUCIN 4-RELATED"/>
    <property type="match status" value="1"/>
</dbReference>
<dbReference type="Gene3D" id="2.10.70.10">
    <property type="entry name" value="Complement Module, domain 1"/>
    <property type="match status" value="1"/>
</dbReference>
<evidence type="ECO:0000256" key="5">
    <source>
        <dbReference type="ARBA" id="ARBA00023157"/>
    </source>
</evidence>